<organism evidence="3 4">
    <name type="scientific">Nonomuraea montanisoli</name>
    <dbReference type="NCBI Taxonomy" id="2741721"/>
    <lineage>
        <taxon>Bacteria</taxon>
        <taxon>Bacillati</taxon>
        <taxon>Actinomycetota</taxon>
        <taxon>Actinomycetes</taxon>
        <taxon>Streptosporangiales</taxon>
        <taxon>Streptosporangiaceae</taxon>
        <taxon>Nonomuraea</taxon>
    </lineage>
</organism>
<reference evidence="3 4" key="1">
    <citation type="submission" date="2020-06" db="EMBL/GenBank/DDBJ databases">
        <title>Nonomuraea sp. SMC257, a novel actinomycete isolated from soil.</title>
        <authorList>
            <person name="Chanama M."/>
        </authorList>
    </citation>
    <scope>NUCLEOTIDE SEQUENCE [LARGE SCALE GENOMIC DNA]</scope>
    <source>
        <strain evidence="3 4">SMC257</strain>
    </source>
</reference>
<comment type="caution">
    <text evidence="3">The sequence shown here is derived from an EMBL/GenBank/DDBJ whole genome shotgun (WGS) entry which is preliminary data.</text>
</comment>
<feature type="compositionally biased region" description="Low complexity" evidence="1">
    <location>
        <begin position="1"/>
        <end position="11"/>
    </location>
</feature>
<dbReference type="RefSeq" id="WP_175591753.1">
    <property type="nucleotide sequence ID" value="NZ_JABWGN010000008.1"/>
</dbReference>
<feature type="region of interest" description="Disordered" evidence="1">
    <location>
        <begin position="1"/>
        <end position="21"/>
    </location>
</feature>
<dbReference type="EMBL" id="JABWGN010000008">
    <property type="protein sequence ID" value="NUW34336.1"/>
    <property type="molecule type" value="Genomic_DNA"/>
</dbReference>
<keyword evidence="4" id="KW-1185">Reference proteome</keyword>
<dbReference type="PROSITE" id="PS51318">
    <property type="entry name" value="TAT"/>
    <property type="match status" value="1"/>
</dbReference>
<keyword evidence="2" id="KW-1133">Transmembrane helix</keyword>
<dbReference type="AlphaFoldDB" id="A0A7Y6M574"/>
<keyword evidence="2" id="KW-0812">Transmembrane</keyword>
<feature type="transmembrane region" description="Helical" evidence="2">
    <location>
        <begin position="30"/>
        <end position="50"/>
    </location>
</feature>
<protein>
    <submittedName>
        <fullName evidence="3">Uncharacterized protein</fullName>
    </submittedName>
</protein>
<sequence>MTEPTDAPRGPAARRRDPFQPALSPVARRAVAGGLLLATAAAMAAALAIWNGRPFDGTGARAPATSPTADVLIPGEAA</sequence>
<evidence type="ECO:0000256" key="2">
    <source>
        <dbReference type="SAM" id="Phobius"/>
    </source>
</evidence>
<dbReference type="InterPro" id="IPR006311">
    <property type="entry name" value="TAT_signal"/>
</dbReference>
<gene>
    <name evidence="3" type="ORF">HTZ77_23270</name>
</gene>
<proteinExistence type="predicted"/>
<evidence type="ECO:0000313" key="4">
    <source>
        <dbReference type="Proteomes" id="UP000586042"/>
    </source>
</evidence>
<name>A0A7Y6M574_9ACTN</name>
<feature type="region of interest" description="Disordered" evidence="1">
    <location>
        <begin position="56"/>
        <end position="78"/>
    </location>
</feature>
<evidence type="ECO:0000313" key="3">
    <source>
        <dbReference type="EMBL" id="NUW34336.1"/>
    </source>
</evidence>
<dbReference type="Proteomes" id="UP000586042">
    <property type="component" value="Unassembled WGS sequence"/>
</dbReference>
<evidence type="ECO:0000256" key="1">
    <source>
        <dbReference type="SAM" id="MobiDB-lite"/>
    </source>
</evidence>
<accession>A0A7Y6M574</accession>
<keyword evidence="2" id="KW-0472">Membrane</keyword>